<feature type="compositionally biased region" description="Low complexity" evidence="1">
    <location>
        <begin position="73"/>
        <end position="94"/>
    </location>
</feature>
<dbReference type="PROSITE" id="PS51257">
    <property type="entry name" value="PROKAR_LIPOPROTEIN"/>
    <property type="match status" value="1"/>
</dbReference>
<gene>
    <name evidence="3" type="ORF">CDEB00056_LOCUS20351</name>
</gene>
<dbReference type="Gene3D" id="1.10.287.2900">
    <property type="match status" value="1"/>
</dbReference>
<accession>A0A7S3QF16</accession>
<organism evidence="3">
    <name type="scientific">Chaetoceros debilis</name>
    <dbReference type="NCBI Taxonomy" id="122233"/>
    <lineage>
        <taxon>Eukaryota</taxon>
        <taxon>Sar</taxon>
        <taxon>Stramenopiles</taxon>
        <taxon>Ochrophyta</taxon>
        <taxon>Bacillariophyta</taxon>
        <taxon>Coscinodiscophyceae</taxon>
        <taxon>Chaetocerotophycidae</taxon>
        <taxon>Chaetocerotales</taxon>
        <taxon>Chaetocerotaceae</taxon>
        <taxon>Chaetoceros</taxon>
    </lineage>
</organism>
<dbReference type="InterPro" id="IPR012891">
    <property type="entry name" value="GCK_dom"/>
</dbReference>
<dbReference type="PANTHER" id="PTHR34357:SF2">
    <property type="entry name" value="F26F24.3-RELATED"/>
    <property type="match status" value="1"/>
</dbReference>
<evidence type="ECO:0000259" key="2">
    <source>
        <dbReference type="SMART" id="SM01227"/>
    </source>
</evidence>
<sequence length="300" mass="33765">MLRRFFATSCPRGFFQHKTPQGLCMTFSVVACLSKTNPSFASRLTNVTMCDRGPPRYGKKIPLYLLPRRDFSGGSSTNKSDGDSSSVPSGGTTSETILSVPKEDRGDCPLCKKYSKGPCGELFKKWLECLDKNEGNEINCDVLMAPLDKCLKKNEAYYDKISLYDDNDDEKTIEKWKEFIEEMEGEATTIIRDFDKETEPEMQLRLERQMGAAMFRSKIGNKILLLAYVKDQDGNILGAGSSEELYSFQGQLVLKFGADESCKDVIAHGLYGNEDDDDTENDIIIFRKMERMPSSTLKSD</sequence>
<evidence type="ECO:0000313" key="3">
    <source>
        <dbReference type="EMBL" id="CAE0475498.1"/>
    </source>
</evidence>
<reference evidence="3" key="1">
    <citation type="submission" date="2021-01" db="EMBL/GenBank/DDBJ databases">
        <authorList>
            <person name="Corre E."/>
            <person name="Pelletier E."/>
            <person name="Niang G."/>
            <person name="Scheremetjew M."/>
            <person name="Finn R."/>
            <person name="Kale V."/>
            <person name="Holt S."/>
            <person name="Cochrane G."/>
            <person name="Meng A."/>
            <person name="Brown T."/>
            <person name="Cohen L."/>
        </authorList>
    </citation>
    <scope>NUCLEOTIDE SEQUENCE</scope>
    <source>
        <strain evidence="3">MM31A-1</strain>
    </source>
</reference>
<dbReference type="EMBL" id="HBIO01026479">
    <property type="protein sequence ID" value="CAE0475498.1"/>
    <property type="molecule type" value="Transcribed_RNA"/>
</dbReference>
<dbReference type="AlphaFoldDB" id="A0A7S3QF16"/>
<dbReference type="SMART" id="SM01227">
    <property type="entry name" value="GCK"/>
    <property type="match status" value="1"/>
</dbReference>
<feature type="region of interest" description="Disordered" evidence="1">
    <location>
        <begin position="73"/>
        <end position="99"/>
    </location>
</feature>
<dbReference type="PROSITE" id="PS51808">
    <property type="entry name" value="CHCH"/>
    <property type="match status" value="1"/>
</dbReference>
<feature type="domain" description="GCK" evidence="2">
    <location>
        <begin position="106"/>
        <end position="187"/>
    </location>
</feature>
<protein>
    <recommendedName>
        <fullName evidence="2">GCK domain-containing protein</fullName>
    </recommendedName>
</protein>
<name>A0A7S3QF16_9STRA</name>
<evidence type="ECO:0000256" key="1">
    <source>
        <dbReference type="SAM" id="MobiDB-lite"/>
    </source>
</evidence>
<proteinExistence type="predicted"/>
<dbReference type="PANTHER" id="PTHR34357">
    <property type="entry name" value="F7A19.14 PROTEIN-RELATED"/>
    <property type="match status" value="1"/>
</dbReference>